<evidence type="ECO:0000313" key="15">
    <source>
        <dbReference type="EMBL" id="OVA09267.1"/>
    </source>
</evidence>
<feature type="region of interest" description="Disordered" evidence="12">
    <location>
        <begin position="158"/>
        <end position="199"/>
    </location>
</feature>
<organism evidence="15 16">
    <name type="scientific">Macleaya cordata</name>
    <name type="common">Five-seeded plume-poppy</name>
    <name type="synonym">Bocconia cordata</name>
    <dbReference type="NCBI Taxonomy" id="56857"/>
    <lineage>
        <taxon>Eukaryota</taxon>
        <taxon>Viridiplantae</taxon>
        <taxon>Streptophyta</taxon>
        <taxon>Embryophyta</taxon>
        <taxon>Tracheophyta</taxon>
        <taxon>Spermatophyta</taxon>
        <taxon>Magnoliopsida</taxon>
        <taxon>Ranunculales</taxon>
        <taxon>Papaveraceae</taxon>
        <taxon>Papaveroideae</taxon>
        <taxon>Macleaya</taxon>
    </lineage>
</organism>
<dbReference type="CDD" id="cd08760">
    <property type="entry name" value="Cyt_b561_FRRS1_like"/>
    <property type="match status" value="1"/>
</dbReference>
<evidence type="ECO:0000256" key="4">
    <source>
        <dbReference type="ARBA" id="ARBA00022723"/>
    </source>
</evidence>
<keyword evidence="8 10" id="KW-0472">Membrane</keyword>
<protein>
    <recommendedName>
        <fullName evidence="10">Cytochrome b561 and DOMON domain-containing protein</fullName>
    </recommendedName>
</protein>
<dbReference type="SMART" id="SM00665">
    <property type="entry name" value="B561"/>
    <property type="match status" value="1"/>
</dbReference>
<evidence type="ECO:0000256" key="11">
    <source>
        <dbReference type="PIRSR" id="PIRSR037471-1"/>
    </source>
</evidence>
<feature type="domain" description="Cytochrome b561" evidence="14">
    <location>
        <begin position="171"/>
        <end position="363"/>
    </location>
</feature>
<dbReference type="InParanoid" id="A0A200QFW9"/>
<evidence type="ECO:0000256" key="7">
    <source>
        <dbReference type="ARBA" id="ARBA00022989"/>
    </source>
</evidence>
<feature type="binding site" description="axial binding residue" evidence="11">
    <location>
        <position position="240"/>
    </location>
    <ligand>
        <name>heme b</name>
        <dbReference type="ChEBI" id="CHEBI:60344"/>
        <label>1</label>
    </ligand>
    <ligandPart>
        <name>Fe</name>
        <dbReference type="ChEBI" id="CHEBI:18248"/>
    </ligandPart>
</feature>
<feature type="domain" description="DOMON" evidence="13">
    <location>
        <begin position="46"/>
        <end position="160"/>
    </location>
</feature>
<keyword evidence="4 11" id="KW-0479">Metal-binding</keyword>
<evidence type="ECO:0000313" key="16">
    <source>
        <dbReference type="Proteomes" id="UP000195402"/>
    </source>
</evidence>
<dbReference type="InterPro" id="IPR005018">
    <property type="entry name" value="DOMON_domain"/>
</dbReference>
<keyword evidence="6 10" id="KW-0249">Electron transport</keyword>
<feature type="binding site" description="axial binding residue" evidence="11">
    <location>
        <position position="272"/>
    </location>
    <ligand>
        <name>heme b</name>
        <dbReference type="ChEBI" id="CHEBI:60344"/>
        <label>1</label>
    </ligand>
    <ligandPart>
        <name>Fe</name>
        <dbReference type="ChEBI" id="CHEBI:18248"/>
    </ligandPart>
</feature>
<dbReference type="STRING" id="56857.A0A200QFW9"/>
<keyword evidence="11" id="KW-0408">Iron</keyword>
<reference evidence="15 16" key="1">
    <citation type="journal article" date="2017" name="Mol. Plant">
        <title>The Genome of Medicinal Plant Macleaya cordata Provides New Insights into Benzylisoquinoline Alkaloids Metabolism.</title>
        <authorList>
            <person name="Liu X."/>
            <person name="Liu Y."/>
            <person name="Huang P."/>
            <person name="Ma Y."/>
            <person name="Qing Z."/>
            <person name="Tang Q."/>
            <person name="Cao H."/>
            <person name="Cheng P."/>
            <person name="Zheng Y."/>
            <person name="Yuan Z."/>
            <person name="Zhou Y."/>
            <person name="Liu J."/>
            <person name="Tang Z."/>
            <person name="Zhuo Y."/>
            <person name="Zhang Y."/>
            <person name="Yu L."/>
            <person name="Huang J."/>
            <person name="Yang P."/>
            <person name="Peng Q."/>
            <person name="Zhang J."/>
            <person name="Jiang W."/>
            <person name="Zhang Z."/>
            <person name="Lin K."/>
            <person name="Ro D.K."/>
            <person name="Chen X."/>
            <person name="Xiong X."/>
            <person name="Shang Y."/>
            <person name="Huang S."/>
            <person name="Zeng J."/>
        </authorList>
    </citation>
    <scope>NUCLEOTIDE SEQUENCE [LARGE SCALE GENOMIC DNA]</scope>
    <source>
        <strain evidence="16">cv. BLH2017</strain>
        <tissue evidence="15">Root</tissue>
    </source>
</reference>
<keyword evidence="7" id="KW-1133">Transmembrane helix</keyword>
<dbReference type="Pfam" id="PF04526">
    <property type="entry name" value="DUF568"/>
    <property type="match status" value="1"/>
</dbReference>
<feature type="compositionally biased region" description="Low complexity" evidence="12">
    <location>
        <begin position="375"/>
        <end position="388"/>
    </location>
</feature>
<dbReference type="InterPro" id="IPR017214">
    <property type="entry name" value="UCP037471"/>
</dbReference>
<dbReference type="EMBL" id="MVGT01002161">
    <property type="protein sequence ID" value="OVA09267.1"/>
    <property type="molecule type" value="Genomic_DNA"/>
</dbReference>
<dbReference type="CDD" id="cd09629">
    <property type="entry name" value="DOMON_CIL1_like"/>
    <property type="match status" value="1"/>
</dbReference>
<dbReference type="FunCoup" id="A0A200QFW9">
    <property type="interactions" value="182"/>
</dbReference>
<dbReference type="InterPro" id="IPR045265">
    <property type="entry name" value="AIR12_DOMON"/>
</dbReference>
<evidence type="ECO:0000256" key="1">
    <source>
        <dbReference type="ARBA" id="ARBA00004141"/>
    </source>
</evidence>
<dbReference type="FunFam" id="1.20.120.1770:FF:000007">
    <property type="entry name" value="Cytochrome b561 and DOMON domain-containing protein"/>
    <property type="match status" value="1"/>
</dbReference>
<dbReference type="OMA" id="KPEKKWK"/>
<evidence type="ECO:0000256" key="12">
    <source>
        <dbReference type="SAM" id="MobiDB-lite"/>
    </source>
</evidence>
<keyword evidence="5" id="KW-0732">Signal</keyword>
<feature type="binding site" description="axial binding residue" evidence="11">
    <location>
        <position position="308"/>
    </location>
    <ligand>
        <name>heme b</name>
        <dbReference type="ChEBI" id="CHEBI:60344"/>
        <label>1</label>
    </ligand>
    <ligandPart>
        <name>Fe</name>
        <dbReference type="ChEBI" id="CHEBI:18248"/>
    </ligandPart>
</feature>
<dbReference type="Gene3D" id="1.20.120.1770">
    <property type="match status" value="1"/>
</dbReference>
<dbReference type="Pfam" id="PF03188">
    <property type="entry name" value="Cytochrom_B561"/>
    <property type="match status" value="1"/>
</dbReference>
<keyword evidence="16" id="KW-1185">Reference proteome</keyword>
<evidence type="ECO:0000256" key="10">
    <source>
        <dbReference type="PIRNR" id="PIRNR037471"/>
    </source>
</evidence>
<dbReference type="PROSITE" id="PS50939">
    <property type="entry name" value="CYTOCHROME_B561"/>
    <property type="match status" value="1"/>
</dbReference>
<dbReference type="OrthoDB" id="2419613at2759"/>
<dbReference type="PIRSF" id="PIRSF037471">
    <property type="entry name" value="UCP037471"/>
    <property type="match status" value="1"/>
</dbReference>
<keyword evidence="2 10" id="KW-0813">Transport</keyword>
<evidence type="ECO:0000259" key="13">
    <source>
        <dbReference type="PROSITE" id="PS50836"/>
    </source>
</evidence>
<dbReference type="AlphaFoldDB" id="A0A200QFW9"/>
<evidence type="ECO:0000256" key="9">
    <source>
        <dbReference type="ARBA" id="ARBA00053871"/>
    </source>
</evidence>
<evidence type="ECO:0000256" key="3">
    <source>
        <dbReference type="ARBA" id="ARBA00022692"/>
    </source>
</evidence>
<comment type="caution">
    <text evidence="15">The sequence shown here is derived from an EMBL/GenBank/DDBJ whole genome shotgun (WGS) entry which is preliminary data.</text>
</comment>
<comment type="subcellular location">
    <subcellularLocation>
        <location evidence="1">Membrane</location>
        <topology evidence="1">Multi-pass membrane protein</topology>
    </subcellularLocation>
</comment>
<sequence>MAEFLKPVLFLSVLISLIFSTSAQTCSNYAFTSNRRFVSCSDLPVLNSFLHWNYNPSTGTVDIAYRHTNIDSSRWIAWAINPTATGMVGAQALVAFVRTDGTVNAYTSPIQDYNTQLLPGNLSFEVPTIIGDFRNNEMTIFATLQLLNNRTTVNQVWQEGPLRGGNPGRHDLNPANRNSRRTLDFLSGQTSGGGDSRTKRKNVHGVLNAVAWGVMMPLGAILARYLKVFKSADPTWFYLHIATQSSAYIIGVAGWGTGLKLGSESSVQYNPHRNIGIALFTLATLQVFALLLRPKPDHKYRFYWNIYHHLTGYIVIILGIANIFKGFDILEPEKKWKRIYIGVIVGLGIIAVQLEALTWFIVIKRKRQSEKSHHGANGMNGNGNAYGARSQPVV</sequence>
<evidence type="ECO:0000256" key="6">
    <source>
        <dbReference type="ARBA" id="ARBA00022982"/>
    </source>
</evidence>
<accession>A0A200QFW9</accession>
<dbReference type="GO" id="GO:0016020">
    <property type="term" value="C:membrane"/>
    <property type="evidence" value="ECO:0007669"/>
    <property type="project" value="UniProtKB-SubCell"/>
</dbReference>
<evidence type="ECO:0000256" key="8">
    <source>
        <dbReference type="ARBA" id="ARBA00023136"/>
    </source>
</evidence>
<feature type="region of interest" description="Disordered" evidence="12">
    <location>
        <begin position="372"/>
        <end position="394"/>
    </location>
</feature>
<evidence type="ECO:0000259" key="14">
    <source>
        <dbReference type="PROSITE" id="PS50939"/>
    </source>
</evidence>
<dbReference type="PANTHER" id="PTHR23130:SF203">
    <property type="entry name" value="CYTOCHROME B561 AND DOMON DOMAIN-CONTAINING PROTEIN"/>
    <property type="match status" value="1"/>
</dbReference>
<dbReference type="PANTHER" id="PTHR23130">
    <property type="entry name" value="CYTOCHROME B561 AND DOMON DOMAIN-CONTAINING PROTEIN"/>
    <property type="match status" value="1"/>
</dbReference>
<evidence type="ECO:0000256" key="2">
    <source>
        <dbReference type="ARBA" id="ARBA00022448"/>
    </source>
</evidence>
<dbReference type="InterPro" id="IPR006593">
    <property type="entry name" value="Cyt_b561/ferric_Rdtase_TM"/>
</dbReference>
<comment type="cofactor">
    <cofactor evidence="10">
        <name>heme b</name>
        <dbReference type="ChEBI" id="CHEBI:60344"/>
    </cofactor>
    <text evidence="10">Binds 2 heme b groups non-covalently.</text>
</comment>
<gene>
    <name evidence="15" type="ORF">BVC80_1785g56</name>
</gene>
<evidence type="ECO:0000256" key="5">
    <source>
        <dbReference type="ARBA" id="ARBA00022729"/>
    </source>
</evidence>
<keyword evidence="3" id="KW-0812">Transmembrane</keyword>
<dbReference type="PROSITE" id="PS50836">
    <property type="entry name" value="DOMON"/>
    <property type="match status" value="1"/>
</dbReference>
<name>A0A200QFW9_MACCD</name>
<proteinExistence type="predicted"/>
<comment type="function">
    <text evidence="9">May act as a catecholamine-responsive trans-membrane electron transporter.</text>
</comment>
<dbReference type="Proteomes" id="UP000195402">
    <property type="component" value="Unassembled WGS sequence"/>
</dbReference>
<dbReference type="GO" id="GO:0046872">
    <property type="term" value="F:metal ion binding"/>
    <property type="evidence" value="ECO:0007669"/>
    <property type="project" value="UniProtKB-KW"/>
</dbReference>
<feature type="binding site" description="axial binding residue" evidence="11">
    <location>
        <position position="204"/>
    </location>
    <ligand>
        <name>heme b</name>
        <dbReference type="ChEBI" id="CHEBI:60344"/>
        <label>1</label>
    </ligand>
    <ligandPart>
        <name>Fe</name>
        <dbReference type="ChEBI" id="CHEBI:18248"/>
    </ligandPart>
</feature>